<proteinExistence type="predicted"/>
<name>A0A383WM56_TETOB</name>
<sequence>MCTYVKAAALPSCPDKEGYITKSDTNWARSDKTQESQTAPANAQQICNLDPNCLAWNSFGYYILAQGGTAPNIAAAGISFTPYDKLCTYVKASAAQAKPSISQPATGTGSSMAGPMANQVLSFRHKAANLCVTANDVQRLLLGATRLALSPCRASDQTQGFKLKQNGNAYSIVDAKGRCVTTYSGLFVSTAAVSRCTNGADQRWALTSLASGGKGPYGIKSLENGSCITNMRNTLSLGACDMTAAAFHVGPV</sequence>
<gene>
    <name evidence="1" type="ORF">BQ4739_LOCUS18635</name>
</gene>
<dbReference type="PROSITE" id="PS50231">
    <property type="entry name" value="RICIN_B_LECTIN"/>
    <property type="match status" value="1"/>
</dbReference>
<protein>
    <submittedName>
        <fullName evidence="1">Uncharacterized protein</fullName>
    </submittedName>
</protein>
<dbReference type="EMBL" id="FNXT01001316">
    <property type="protein sequence ID" value="SZX78343.1"/>
    <property type="molecule type" value="Genomic_DNA"/>
</dbReference>
<dbReference type="Proteomes" id="UP000256970">
    <property type="component" value="Unassembled WGS sequence"/>
</dbReference>
<dbReference type="InterPro" id="IPR035992">
    <property type="entry name" value="Ricin_B-like_lectins"/>
</dbReference>
<evidence type="ECO:0000313" key="2">
    <source>
        <dbReference type="Proteomes" id="UP000256970"/>
    </source>
</evidence>
<keyword evidence="2" id="KW-1185">Reference proteome</keyword>
<dbReference type="AlphaFoldDB" id="A0A383WM56"/>
<reference evidence="1 2" key="1">
    <citation type="submission" date="2016-10" db="EMBL/GenBank/DDBJ databases">
        <authorList>
            <person name="Cai Z."/>
        </authorList>
    </citation>
    <scope>NUCLEOTIDE SEQUENCE [LARGE SCALE GENOMIC DNA]</scope>
</reference>
<dbReference type="Gene3D" id="2.80.10.50">
    <property type="match status" value="1"/>
</dbReference>
<dbReference type="SUPFAM" id="SSF50370">
    <property type="entry name" value="Ricin B-like lectins"/>
    <property type="match status" value="1"/>
</dbReference>
<evidence type="ECO:0000313" key="1">
    <source>
        <dbReference type="EMBL" id="SZX78343.1"/>
    </source>
</evidence>
<organism evidence="1 2">
    <name type="scientific">Tetradesmus obliquus</name>
    <name type="common">Green alga</name>
    <name type="synonym">Acutodesmus obliquus</name>
    <dbReference type="NCBI Taxonomy" id="3088"/>
    <lineage>
        <taxon>Eukaryota</taxon>
        <taxon>Viridiplantae</taxon>
        <taxon>Chlorophyta</taxon>
        <taxon>core chlorophytes</taxon>
        <taxon>Chlorophyceae</taxon>
        <taxon>CS clade</taxon>
        <taxon>Sphaeropleales</taxon>
        <taxon>Scenedesmaceae</taxon>
        <taxon>Tetradesmus</taxon>
    </lineage>
</organism>
<accession>A0A383WM56</accession>
<dbReference type="CDD" id="cd00161">
    <property type="entry name" value="beta-trefoil_Ricin-like"/>
    <property type="match status" value="1"/>
</dbReference>